<organism evidence="1">
    <name type="scientific">Anguilla anguilla</name>
    <name type="common">European freshwater eel</name>
    <name type="synonym">Muraena anguilla</name>
    <dbReference type="NCBI Taxonomy" id="7936"/>
    <lineage>
        <taxon>Eukaryota</taxon>
        <taxon>Metazoa</taxon>
        <taxon>Chordata</taxon>
        <taxon>Craniata</taxon>
        <taxon>Vertebrata</taxon>
        <taxon>Euteleostomi</taxon>
        <taxon>Actinopterygii</taxon>
        <taxon>Neopterygii</taxon>
        <taxon>Teleostei</taxon>
        <taxon>Anguilliformes</taxon>
        <taxon>Anguillidae</taxon>
        <taxon>Anguilla</taxon>
    </lineage>
</organism>
<evidence type="ECO:0000313" key="1">
    <source>
        <dbReference type="EMBL" id="JAH87305.1"/>
    </source>
</evidence>
<name>A0A0E9WCN0_ANGAN</name>
<reference evidence="1" key="2">
    <citation type="journal article" date="2015" name="Fish Shellfish Immunol.">
        <title>Early steps in the European eel (Anguilla anguilla)-Vibrio vulnificus interaction in the gills: Role of the RtxA13 toxin.</title>
        <authorList>
            <person name="Callol A."/>
            <person name="Pajuelo D."/>
            <person name="Ebbesson L."/>
            <person name="Teles M."/>
            <person name="MacKenzie S."/>
            <person name="Amaro C."/>
        </authorList>
    </citation>
    <scope>NUCLEOTIDE SEQUENCE</scope>
</reference>
<accession>A0A0E9WCN0</accession>
<proteinExistence type="predicted"/>
<dbReference type="AlphaFoldDB" id="A0A0E9WCN0"/>
<reference evidence="1" key="1">
    <citation type="submission" date="2014-11" db="EMBL/GenBank/DDBJ databases">
        <authorList>
            <person name="Amaro Gonzalez C."/>
        </authorList>
    </citation>
    <scope>NUCLEOTIDE SEQUENCE</scope>
</reference>
<protein>
    <submittedName>
        <fullName evidence="1">Uncharacterized protein</fullName>
    </submittedName>
</protein>
<sequence length="53" mass="6072">MPSSYSRLWASISSIFFSQTALRMASSPRPLYSFRWVVFQLSHSESNDRLSGV</sequence>
<dbReference type="EMBL" id="GBXM01021272">
    <property type="protein sequence ID" value="JAH87305.1"/>
    <property type="molecule type" value="Transcribed_RNA"/>
</dbReference>